<keyword evidence="5 7" id="KW-1133">Transmembrane helix</keyword>
<dbReference type="Proteomes" id="UP000681075">
    <property type="component" value="Unassembled WGS sequence"/>
</dbReference>
<dbReference type="GO" id="GO:0005886">
    <property type="term" value="C:plasma membrane"/>
    <property type="evidence" value="ECO:0007669"/>
    <property type="project" value="UniProtKB-SubCell"/>
</dbReference>
<dbReference type="InterPro" id="IPR000515">
    <property type="entry name" value="MetI-like"/>
</dbReference>
<evidence type="ECO:0000313" key="9">
    <source>
        <dbReference type="EMBL" id="GIL39230.1"/>
    </source>
</evidence>
<name>A0A8S8XDL8_9PROT</name>
<reference evidence="9" key="1">
    <citation type="submission" date="2021-02" db="EMBL/GenBank/DDBJ databases">
        <title>Genome sequence of Rhodospirillales sp. strain TMPK1 isolated from soil.</title>
        <authorList>
            <person name="Nakai R."/>
            <person name="Kusada H."/>
            <person name="Tamaki H."/>
        </authorList>
    </citation>
    <scope>NUCLEOTIDE SEQUENCE</scope>
    <source>
        <strain evidence="9">TMPK1</strain>
    </source>
</reference>
<protein>
    <submittedName>
        <fullName evidence="9">ABC transporter permease</fullName>
    </submittedName>
</protein>
<keyword evidence="2 7" id="KW-0813">Transport</keyword>
<feature type="transmembrane region" description="Helical" evidence="7">
    <location>
        <begin position="90"/>
        <end position="111"/>
    </location>
</feature>
<feature type="transmembrane region" description="Helical" evidence="7">
    <location>
        <begin position="211"/>
        <end position="234"/>
    </location>
</feature>
<evidence type="ECO:0000259" key="8">
    <source>
        <dbReference type="PROSITE" id="PS50928"/>
    </source>
</evidence>
<evidence type="ECO:0000256" key="7">
    <source>
        <dbReference type="RuleBase" id="RU363032"/>
    </source>
</evidence>
<evidence type="ECO:0000256" key="1">
    <source>
        <dbReference type="ARBA" id="ARBA00004651"/>
    </source>
</evidence>
<comment type="caution">
    <text evidence="9">The sequence shown here is derived from an EMBL/GenBank/DDBJ whole genome shotgun (WGS) entry which is preliminary data.</text>
</comment>
<evidence type="ECO:0000256" key="5">
    <source>
        <dbReference type="ARBA" id="ARBA00022989"/>
    </source>
</evidence>
<feature type="transmembrane region" description="Helical" evidence="7">
    <location>
        <begin position="117"/>
        <end position="139"/>
    </location>
</feature>
<keyword evidence="10" id="KW-1185">Reference proteome</keyword>
<evidence type="ECO:0000256" key="2">
    <source>
        <dbReference type="ARBA" id="ARBA00022448"/>
    </source>
</evidence>
<dbReference type="SUPFAM" id="SSF161098">
    <property type="entry name" value="MetI-like"/>
    <property type="match status" value="1"/>
</dbReference>
<dbReference type="RefSeq" id="WP_420242329.1">
    <property type="nucleotide sequence ID" value="NZ_BOPV01000001.1"/>
</dbReference>
<keyword evidence="6 7" id="KW-0472">Membrane</keyword>
<dbReference type="InterPro" id="IPR035906">
    <property type="entry name" value="MetI-like_sf"/>
</dbReference>
<evidence type="ECO:0000256" key="4">
    <source>
        <dbReference type="ARBA" id="ARBA00022692"/>
    </source>
</evidence>
<dbReference type="Pfam" id="PF00528">
    <property type="entry name" value="BPD_transp_1"/>
    <property type="match status" value="1"/>
</dbReference>
<dbReference type="Gene3D" id="1.10.3720.10">
    <property type="entry name" value="MetI-like"/>
    <property type="match status" value="1"/>
</dbReference>
<proteinExistence type="inferred from homology"/>
<comment type="subcellular location">
    <subcellularLocation>
        <location evidence="1 7">Cell membrane</location>
        <topology evidence="1 7">Multi-pass membrane protein</topology>
    </subcellularLocation>
</comment>
<organism evidence="9 10">
    <name type="scientific">Roseiterribacter gracilis</name>
    <dbReference type="NCBI Taxonomy" id="2812848"/>
    <lineage>
        <taxon>Bacteria</taxon>
        <taxon>Pseudomonadati</taxon>
        <taxon>Pseudomonadota</taxon>
        <taxon>Alphaproteobacteria</taxon>
        <taxon>Rhodospirillales</taxon>
        <taxon>Roseiterribacteraceae</taxon>
        <taxon>Roseiterribacter</taxon>
    </lineage>
</organism>
<evidence type="ECO:0000256" key="6">
    <source>
        <dbReference type="ARBA" id="ARBA00023136"/>
    </source>
</evidence>
<sequence>MKFDKLLVLAAILGVWQMTSLLVGVEVLTPPLGTFAKIGRLFADPDFGGHVWETTRAFALALVLSLAIGLLVGLALGADRLAAEVGEPMLTAFYAIPKVTLYPVILLFFGLGFAAKVAFGALHGIIPVALFTMAGVRNVKPGWLRAARAMRLTKLQIARSVLLPAALPELVAGLRVGTALTLLGTLIGEMFASQRGLGYLLLQAMERNDPATITALALLLTIFATSASALLLALERRLDHARVVA</sequence>
<dbReference type="CDD" id="cd06261">
    <property type="entry name" value="TM_PBP2"/>
    <property type="match status" value="1"/>
</dbReference>
<dbReference type="EMBL" id="BOPV01000001">
    <property type="protein sequence ID" value="GIL39230.1"/>
    <property type="molecule type" value="Genomic_DNA"/>
</dbReference>
<feature type="transmembrane region" description="Helical" evidence="7">
    <location>
        <begin position="160"/>
        <end position="191"/>
    </location>
</feature>
<comment type="similarity">
    <text evidence="7">Belongs to the binding-protein-dependent transport system permease family.</text>
</comment>
<keyword evidence="3" id="KW-1003">Cell membrane</keyword>
<dbReference type="PROSITE" id="PS50928">
    <property type="entry name" value="ABC_TM1"/>
    <property type="match status" value="1"/>
</dbReference>
<feature type="domain" description="ABC transmembrane type-1" evidence="8">
    <location>
        <begin position="51"/>
        <end position="231"/>
    </location>
</feature>
<evidence type="ECO:0000313" key="10">
    <source>
        <dbReference type="Proteomes" id="UP000681075"/>
    </source>
</evidence>
<dbReference type="AlphaFoldDB" id="A0A8S8XDL8"/>
<keyword evidence="4 7" id="KW-0812">Transmembrane</keyword>
<dbReference type="PANTHER" id="PTHR30151">
    <property type="entry name" value="ALKANE SULFONATE ABC TRANSPORTER-RELATED, MEMBRANE SUBUNIT"/>
    <property type="match status" value="1"/>
</dbReference>
<accession>A0A8S8XDL8</accession>
<dbReference type="GO" id="GO:0055085">
    <property type="term" value="P:transmembrane transport"/>
    <property type="evidence" value="ECO:0007669"/>
    <property type="project" value="InterPro"/>
</dbReference>
<dbReference type="PANTHER" id="PTHR30151:SF0">
    <property type="entry name" value="ABC TRANSPORTER PERMEASE PROTEIN MJ0413-RELATED"/>
    <property type="match status" value="1"/>
</dbReference>
<feature type="transmembrane region" description="Helical" evidence="7">
    <location>
        <begin position="57"/>
        <end position="78"/>
    </location>
</feature>
<evidence type="ECO:0000256" key="3">
    <source>
        <dbReference type="ARBA" id="ARBA00022475"/>
    </source>
</evidence>
<gene>
    <name evidence="9" type="ORF">TMPK1_14670</name>
</gene>